<name>Q5H381_XANOR</name>
<dbReference type="PANTHER" id="PTHR34477:SF1">
    <property type="entry name" value="UPF0213 PROTEIN YHBQ"/>
    <property type="match status" value="1"/>
</dbReference>
<gene>
    <name evidence="3" type="ordered locus">XOO1336</name>
</gene>
<keyword evidence="4" id="KW-1185">Reference proteome</keyword>
<dbReference type="CDD" id="cd10456">
    <property type="entry name" value="GIY-YIG_UPF0213"/>
    <property type="match status" value="1"/>
</dbReference>
<evidence type="ECO:0000256" key="1">
    <source>
        <dbReference type="ARBA" id="ARBA00007435"/>
    </source>
</evidence>
<sequence length="202" mass="21940">MRRRSSVATARPVLQRRADWPTLGRGGQGLGAWRASVPRAAPGLSIRRRYCVTRQAACGDPCALACADHPTPTLASPVADATAPTSGLHAAQTLASDDNARMDAPKPWHLYLLLCRNGSYYAGITNDLERRFQAHLHGTGARYTRANPPVQVLASHRYPDRASASRAECALKRQPRARKLAWLQAQSSDTESHSADASITHI</sequence>
<evidence type="ECO:0000313" key="3">
    <source>
        <dbReference type="EMBL" id="AAW74590.1"/>
    </source>
</evidence>
<dbReference type="AlphaFoldDB" id="Q5H381"/>
<dbReference type="SUPFAM" id="SSF82771">
    <property type="entry name" value="GIY-YIG endonuclease"/>
    <property type="match status" value="1"/>
</dbReference>
<comment type="similarity">
    <text evidence="1">Belongs to the UPF0213 family.</text>
</comment>
<dbReference type="HOGENOM" id="CLU_1354158_0_0_6"/>
<feature type="domain" description="GIY-YIG" evidence="2">
    <location>
        <begin position="106"/>
        <end position="181"/>
    </location>
</feature>
<dbReference type="PROSITE" id="PS50164">
    <property type="entry name" value="GIY_YIG"/>
    <property type="match status" value="1"/>
</dbReference>
<dbReference type="Proteomes" id="UP000006735">
    <property type="component" value="Chromosome"/>
</dbReference>
<organism evidence="3 4">
    <name type="scientific">Xanthomonas oryzae pv. oryzae (strain KACC10331 / KXO85)</name>
    <dbReference type="NCBI Taxonomy" id="291331"/>
    <lineage>
        <taxon>Bacteria</taxon>
        <taxon>Pseudomonadati</taxon>
        <taxon>Pseudomonadota</taxon>
        <taxon>Gammaproteobacteria</taxon>
        <taxon>Lysobacterales</taxon>
        <taxon>Lysobacteraceae</taxon>
        <taxon>Xanthomonas</taxon>
    </lineage>
</organism>
<reference evidence="3 4" key="1">
    <citation type="journal article" date="2005" name="Nucleic Acids Res.">
        <title>The genome sequence of Xanthomonas oryzae pathovar oryzae KACC10331, the bacterial blight pathogen of rice.</title>
        <authorList>
            <person name="Lee B.M."/>
            <person name="Park Y.J."/>
            <person name="Park D.S."/>
            <person name="Kang H.W."/>
            <person name="Kim J.G."/>
            <person name="Song E.S."/>
            <person name="Park I.C."/>
            <person name="Yoon U.H."/>
            <person name="Hahn J.H."/>
            <person name="Koo B.S."/>
            <person name="Lee G.B."/>
            <person name="Kim H."/>
            <person name="Park H.S."/>
            <person name="Yoon K.O."/>
            <person name="Kim J.H."/>
            <person name="Jung C.H."/>
            <person name="Koh N.H."/>
            <person name="Seo J.S."/>
            <person name="Go S.J."/>
        </authorList>
    </citation>
    <scope>NUCLEOTIDE SEQUENCE [LARGE SCALE GENOMIC DNA]</scope>
    <source>
        <strain evidence="4">KACC10331 / KXO85</strain>
    </source>
</reference>
<protein>
    <recommendedName>
        <fullName evidence="2">GIY-YIG domain-containing protein</fullName>
    </recommendedName>
</protein>
<dbReference type="KEGG" id="xoo:XOO1336"/>
<evidence type="ECO:0000313" key="4">
    <source>
        <dbReference type="Proteomes" id="UP000006735"/>
    </source>
</evidence>
<dbReference type="InterPro" id="IPR050190">
    <property type="entry name" value="UPF0213_domain"/>
</dbReference>
<accession>Q5H381</accession>
<dbReference type="Pfam" id="PF01541">
    <property type="entry name" value="GIY-YIG"/>
    <property type="match status" value="1"/>
</dbReference>
<dbReference type="InterPro" id="IPR035901">
    <property type="entry name" value="GIY-YIG_endonuc_sf"/>
</dbReference>
<dbReference type="EMBL" id="AE013598">
    <property type="protein sequence ID" value="AAW74590.1"/>
    <property type="molecule type" value="Genomic_DNA"/>
</dbReference>
<proteinExistence type="inferred from homology"/>
<dbReference type="Gene3D" id="3.40.1440.10">
    <property type="entry name" value="GIY-YIG endonuclease"/>
    <property type="match status" value="1"/>
</dbReference>
<dbReference type="PANTHER" id="PTHR34477">
    <property type="entry name" value="UPF0213 PROTEIN YHBQ"/>
    <property type="match status" value="1"/>
</dbReference>
<evidence type="ECO:0000259" key="2">
    <source>
        <dbReference type="PROSITE" id="PS50164"/>
    </source>
</evidence>
<dbReference type="InterPro" id="IPR000305">
    <property type="entry name" value="GIY-YIG_endonuc"/>
</dbReference>
<dbReference type="STRING" id="291331.XOO1336"/>